<dbReference type="CDD" id="cd01014">
    <property type="entry name" value="nicotinamidase_related"/>
    <property type="match status" value="1"/>
</dbReference>
<evidence type="ECO:0000256" key="1">
    <source>
        <dbReference type="ARBA" id="ARBA00006336"/>
    </source>
</evidence>
<dbReference type="PANTHER" id="PTHR43540">
    <property type="entry name" value="PEROXYUREIDOACRYLATE/UREIDOACRYLATE AMIDOHYDROLASE-RELATED"/>
    <property type="match status" value="1"/>
</dbReference>
<dbReference type="InterPro" id="IPR050272">
    <property type="entry name" value="Isochorismatase-like_hydrls"/>
</dbReference>
<dbReference type="PANTHER" id="PTHR43540:SF1">
    <property type="entry name" value="ISOCHORISMATASE HYDROLASE"/>
    <property type="match status" value="1"/>
</dbReference>
<dbReference type="Gene3D" id="3.40.50.850">
    <property type="entry name" value="Isochorismatase-like"/>
    <property type="match status" value="1"/>
</dbReference>
<dbReference type="GeneID" id="2903841"/>
<evidence type="ECO:0000256" key="2">
    <source>
        <dbReference type="ARBA" id="ARBA00022801"/>
    </source>
</evidence>
<dbReference type="GO" id="GO:0016787">
    <property type="term" value="F:hydrolase activity"/>
    <property type="evidence" value="ECO:0007669"/>
    <property type="project" value="UniProtKB-KW"/>
</dbReference>
<proteinExistence type="inferred from homology"/>
<reference evidence="4 5" key="1">
    <citation type="journal article" date="2004" name="Nature">
        <title>Genome evolution in yeasts.</title>
        <authorList>
            <consortium name="Genolevures"/>
            <person name="Dujon B."/>
            <person name="Sherman D."/>
            <person name="Fischer G."/>
            <person name="Durrens P."/>
            <person name="Casaregola S."/>
            <person name="Lafontaine I."/>
            <person name="de Montigny J."/>
            <person name="Marck C."/>
            <person name="Neuveglise C."/>
            <person name="Talla E."/>
            <person name="Goffard N."/>
            <person name="Frangeul L."/>
            <person name="Aigle M."/>
            <person name="Anthouard V."/>
            <person name="Babour A."/>
            <person name="Barbe V."/>
            <person name="Barnay S."/>
            <person name="Blanchin S."/>
            <person name="Beckerich J.M."/>
            <person name="Beyne E."/>
            <person name="Bleykasten C."/>
            <person name="Boisrame A."/>
            <person name="Boyer J."/>
            <person name="Cattolico L."/>
            <person name="Confanioleri F."/>
            <person name="de Daruvar A."/>
            <person name="Despons L."/>
            <person name="Fabre E."/>
            <person name="Fairhead C."/>
            <person name="Ferry-Dumazet H."/>
            <person name="Groppi A."/>
            <person name="Hantraye F."/>
            <person name="Hennequin C."/>
            <person name="Jauniaux N."/>
            <person name="Joyet P."/>
            <person name="Kachouri R."/>
            <person name="Kerrest A."/>
            <person name="Koszul R."/>
            <person name="Lemaire M."/>
            <person name="Lesur I."/>
            <person name="Ma L."/>
            <person name="Muller H."/>
            <person name="Nicaud J.M."/>
            <person name="Nikolski M."/>
            <person name="Oztas S."/>
            <person name="Ozier-Kalogeropoulos O."/>
            <person name="Pellenz S."/>
            <person name="Potier S."/>
            <person name="Richard G.F."/>
            <person name="Straub M.L."/>
            <person name="Suleau A."/>
            <person name="Swennene D."/>
            <person name="Tekaia F."/>
            <person name="Wesolowski-Louvel M."/>
            <person name="Westhof E."/>
            <person name="Wirth B."/>
            <person name="Zeniou-Meyer M."/>
            <person name="Zivanovic I."/>
            <person name="Bolotin-Fukuhara M."/>
            <person name="Thierry A."/>
            <person name="Bouchier C."/>
            <person name="Caudron B."/>
            <person name="Scarpelli C."/>
            <person name="Gaillardin C."/>
            <person name="Weissenbach J."/>
            <person name="Wincker P."/>
            <person name="Souciet J.L."/>
        </authorList>
    </citation>
    <scope>NUCLEOTIDE SEQUENCE [LARGE SCALE GENOMIC DNA]</scope>
    <source>
        <strain evidence="5">ATCC 36239 / CBS 767 / BCRC 21394 / JCM 1990 / NBRC 0083 / IGC 2968</strain>
    </source>
</reference>
<comment type="similarity">
    <text evidence="1">Belongs to the isochorismatase family.</text>
</comment>
<keyword evidence="5" id="KW-1185">Reference proteome</keyword>
<dbReference type="KEGG" id="dha:DEHA2F01716g"/>
<dbReference type="Pfam" id="PF00857">
    <property type="entry name" value="Isochorismatase"/>
    <property type="match status" value="1"/>
</dbReference>
<dbReference type="AlphaFoldDB" id="Q6BMY2"/>
<evidence type="ECO:0000313" key="5">
    <source>
        <dbReference type="Proteomes" id="UP000000599"/>
    </source>
</evidence>
<feature type="domain" description="Isochorismatase-like" evidence="3">
    <location>
        <begin position="5"/>
        <end position="151"/>
    </location>
</feature>
<dbReference type="InParanoid" id="Q6BMY2"/>
<dbReference type="RefSeq" id="XP_460438.1">
    <property type="nucleotide sequence ID" value="XM_460438.1"/>
</dbReference>
<keyword evidence="2" id="KW-0378">Hydrolase</keyword>
<evidence type="ECO:0000259" key="3">
    <source>
        <dbReference type="Pfam" id="PF00857"/>
    </source>
</evidence>
<dbReference type="InterPro" id="IPR000868">
    <property type="entry name" value="Isochorismatase-like_dom"/>
</dbReference>
<dbReference type="EMBL" id="CR382138">
    <property type="protein sequence ID" value="CAG88745.1"/>
    <property type="molecule type" value="Genomic_DNA"/>
</dbReference>
<dbReference type="VEuPathDB" id="FungiDB:DEHA2F01716g"/>
<name>Q6BMY2_DEBHA</name>
<evidence type="ECO:0000313" key="4">
    <source>
        <dbReference type="EMBL" id="CAG88745.1"/>
    </source>
</evidence>
<dbReference type="InterPro" id="IPR036380">
    <property type="entry name" value="Isochorismatase-like_sf"/>
</dbReference>
<dbReference type="eggNOG" id="ENOG502RXWW">
    <property type="taxonomic scope" value="Eukaryota"/>
</dbReference>
<dbReference type="OMA" id="IMADNFA"/>
<gene>
    <name evidence="4" type="ordered locus">DEHA2F01716g</name>
</gene>
<organism evidence="4 5">
    <name type="scientific">Debaryomyces hansenii (strain ATCC 36239 / CBS 767 / BCRC 21394 / JCM 1990 / NBRC 0083 / IGC 2968)</name>
    <name type="common">Yeast</name>
    <name type="synonym">Torulaspora hansenii</name>
    <dbReference type="NCBI Taxonomy" id="284592"/>
    <lineage>
        <taxon>Eukaryota</taxon>
        <taxon>Fungi</taxon>
        <taxon>Dikarya</taxon>
        <taxon>Ascomycota</taxon>
        <taxon>Saccharomycotina</taxon>
        <taxon>Pichiomycetes</taxon>
        <taxon>Debaryomycetaceae</taxon>
        <taxon>Debaryomyces</taxon>
    </lineage>
</organism>
<sequence length="188" mass="20817">MTKQAFIIIDLQNDYYKDGKFPLVGIEEATENAATLLKEVRKLKDEYLIIHVRHEFPVDPKDAPFFGKGTEGSQINEAVKNEPNELVITKDEPNAFVRTNLQQVLEDNKISELIIVGAMSHLCVQGTSRAASEKGYKVTVIQDAIATRDLEFGGVNVPAKQVAATVLVTLAFGYAKVITTKEQLQLLN</sequence>
<protein>
    <submittedName>
        <fullName evidence="4">DEHA2F01716p</fullName>
    </submittedName>
</protein>
<dbReference type="Proteomes" id="UP000000599">
    <property type="component" value="Chromosome F"/>
</dbReference>
<accession>Q6BMY2</accession>
<dbReference type="SUPFAM" id="SSF52499">
    <property type="entry name" value="Isochorismatase-like hydrolases"/>
    <property type="match status" value="1"/>
</dbReference>
<dbReference type="HOGENOM" id="CLU_068979_5_1_1"/>
<dbReference type="OrthoDB" id="245563at2759"/>